<sequence length="243" mass="27888">MNKYDDSSEEVVEVIEQKDARARLFIGVAAIAGLLLGALLGTIYAQNKWQAVIHHYQEQSAHLNDEYQLLIESVKTEKQEAQRSLDAYKLQVAEQAERESAEHVSELSKQSLQLEQVNDGLQSDLASLNQQLVTKQEQIEDIQRKLDLQTALFDRARELFKKEEQLKQSLEELLAQQMKLSPQAEKLNKECNLYLEGKSWETRSDVCERHDEINAQMGQNEQMIAIHQLDLKEIEALTEELGL</sequence>
<reference evidence="3 4" key="1">
    <citation type="submission" date="2021-02" db="EMBL/GenBank/DDBJ databases">
        <authorList>
            <person name="Park J.-S."/>
        </authorList>
    </citation>
    <scope>NUCLEOTIDE SEQUENCE [LARGE SCALE GENOMIC DNA]</scope>
    <source>
        <strain evidence="3 4">188UL20-2</strain>
    </source>
</reference>
<feature type="coiled-coil region" evidence="1">
    <location>
        <begin position="64"/>
        <end position="180"/>
    </location>
</feature>
<organism evidence="3 4">
    <name type="scientific">Vibrio ulleungensis</name>
    <dbReference type="NCBI Taxonomy" id="2807619"/>
    <lineage>
        <taxon>Bacteria</taxon>
        <taxon>Pseudomonadati</taxon>
        <taxon>Pseudomonadota</taxon>
        <taxon>Gammaproteobacteria</taxon>
        <taxon>Vibrionales</taxon>
        <taxon>Vibrionaceae</taxon>
        <taxon>Vibrio</taxon>
    </lineage>
</organism>
<keyword evidence="2" id="KW-1133">Transmembrane helix</keyword>
<accession>A0ABS2HQT1</accession>
<name>A0ABS2HQT1_9VIBR</name>
<comment type="caution">
    <text evidence="3">The sequence shown here is derived from an EMBL/GenBank/DDBJ whole genome shotgun (WGS) entry which is preliminary data.</text>
</comment>
<proteinExistence type="predicted"/>
<keyword evidence="2" id="KW-0812">Transmembrane</keyword>
<evidence type="ECO:0000256" key="1">
    <source>
        <dbReference type="SAM" id="Coils"/>
    </source>
</evidence>
<feature type="transmembrane region" description="Helical" evidence="2">
    <location>
        <begin position="24"/>
        <end position="45"/>
    </location>
</feature>
<keyword evidence="2" id="KW-0472">Membrane</keyword>
<evidence type="ECO:0000256" key="2">
    <source>
        <dbReference type="SAM" id="Phobius"/>
    </source>
</evidence>
<dbReference type="RefSeq" id="WP_205159865.1">
    <property type="nucleotide sequence ID" value="NZ_JAFEUM010000011.1"/>
</dbReference>
<evidence type="ECO:0000313" key="3">
    <source>
        <dbReference type="EMBL" id="MBM7038414.1"/>
    </source>
</evidence>
<keyword evidence="4" id="KW-1185">Reference proteome</keyword>
<evidence type="ECO:0008006" key="5">
    <source>
        <dbReference type="Google" id="ProtNLM"/>
    </source>
</evidence>
<evidence type="ECO:0000313" key="4">
    <source>
        <dbReference type="Proteomes" id="UP000809621"/>
    </source>
</evidence>
<dbReference type="Proteomes" id="UP000809621">
    <property type="component" value="Unassembled WGS sequence"/>
</dbReference>
<dbReference type="EMBL" id="JAFEUM010000011">
    <property type="protein sequence ID" value="MBM7038414.1"/>
    <property type="molecule type" value="Genomic_DNA"/>
</dbReference>
<keyword evidence="1" id="KW-0175">Coiled coil</keyword>
<gene>
    <name evidence="3" type="ORF">JQC93_18700</name>
</gene>
<protein>
    <recommendedName>
        <fullName evidence="5">Chromosome partitioning protein ParA</fullName>
    </recommendedName>
</protein>